<sequence length="465" mass="52053">MADKFYAKGPGNNGYIKNLEVLSFCGWDNKSAAFQMQLYRTEAGKYYIYGSGFGGIKGASVVIAEVTDPEHPRFVNRMFACDPDEYPTTTISKVQVAEDKLICAMTAGSGPDALVDQGDGKPVKSLTGIYIYSLKEDPENPKFLGYWDCGVPNSIGVHRFMYNGGPYCYLSCEADRFEGMIMRIVDISDPANPKEVGNWWSPEQFVDGYPGRTVDHSAPHVPSFMDKGWMHGPPFRRDDGIMVCGYCGDGLYVLDTTDVTRPKCLGNLKFMPAFSSHLAGARTHTALPLPGRDLVVVTNEGERFQFFPKGSIKEAQAMNNLHMVDISDPTKPTLVAEFPYPEVPEDFPYPNFNVMNLECQGPFGPHNLHEPMSNKPWLEQRGDLVYCCYFAAGLRIFDVSDQYYIKELAYFIPPNPNKTSEESFFPGLPGPRNAMTEDCCVDDRGYIYVTCFDDGFYILKKTIDM</sequence>
<evidence type="ECO:0008006" key="3">
    <source>
        <dbReference type="Google" id="ProtNLM"/>
    </source>
</evidence>
<evidence type="ECO:0000313" key="1">
    <source>
        <dbReference type="EMBL" id="HIZ06626.1"/>
    </source>
</evidence>
<proteinExistence type="predicted"/>
<accession>A0A9D2IFH1</accession>
<evidence type="ECO:0000313" key="2">
    <source>
        <dbReference type="Proteomes" id="UP000824024"/>
    </source>
</evidence>
<comment type="caution">
    <text evidence="1">The sequence shown here is derived from an EMBL/GenBank/DDBJ whole genome shotgun (WGS) entry which is preliminary data.</text>
</comment>
<gene>
    <name evidence="1" type="ORF">IAA08_01680</name>
</gene>
<organism evidence="1 2">
    <name type="scientific">Candidatus Eubacterium avistercoris</name>
    <dbReference type="NCBI Taxonomy" id="2838567"/>
    <lineage>
        <taxon>Bacteria</taxon>
        <taxon>Bacillati</taxon>
        <taxon>Bacillota</taxon>
        <taxon>Clostridia</taxon>
        <taxon>Eubacteriales</taxon>
        <taxon>Eubacteriaceae</taxon>
        <taxon>Eubacterium</taxon>
    </lineage>
</organism>
<reference evidence="1" key="1">
    <citation type="journal article" date="2021" name="PeerJ">
        <title>Extensive microbial diversity within the chicken gut microbiome revealed by metagenomics and culture.</title>
        <authorList>
            <person name="Gilroy R."/>
            <person name="Ravi A."/>
            <person name="Getino M."/>
            <person name="Pursley I."/>
            <person name="Horton D.L."/>
            <person name="Alikhan N.F."/>
            <person name="Baker D."/>
            <person name="Gharbi K."/>
            <person name="Hall N."/>
            <person name="Watson M."/>
            <person name="Adriaenssens E.M."/>
            <person name="Foster-Nyarko E."/>
            <person name="Jarju S."/>
            <person name="Secka A."/>
            <person name="Antonio M."/>
            <person name="Oren A."/>
            <person name="Chaudhuri R.R."/>
            <person name="La Ragione R."/>
            <person name="Hildebrand F."/>
            <person name="Pallen M.J."/>
        </authorList>
    </citation>
    <scope>NUCLEOTIDE SEQUENCE</scope>
    <source>
        <strain evidence="1">CHK192-9172</strain>
    </source>
</reference>
<protein>
    <recommendedName>
        <fullName evidence="3">LVIVD repeat protein</fullName>
    </recommendedName>
</protein>
<dbReference type="InterPro" id="IPR013211">
    <property type="entry name" value="LVIVD"/>
</dbReference>
<reference evidence="1" key="2">
    <citation type="submission" date="2021-04" db="EMBL/GenBank/DDBJ databases">
        <authorList>
            <person name="Gilroy R."/>
        </authorList>
    </citation>
    <scope>NUCLEOTIDE SEQUENCE</scope>
    <source>
        <strain evidence="1">CHK192-9172</strain>
    </source>
</reference>
<dbReference type="Proteomes" id="UP000824024">
    <property type="component" value="Unassembled WGS sequence"/>
</dbReference>
<dbReference type="AlphaFoldDB" id="A0A9D2IFH1"/>
<name>A0A9D2IFH1_9FIRM</name>
<dbReference type="EMBL" id="DXCH01000044">
    <property type="protein sequence ID" value="HIZ06626.1"/>
    <property type="molecule type" value="Genomic_DNA"/>
</dbReference>
<dbReference type="SUPFAM" id="SSF63829">
    <property type="entry name" value="Calcium-dependent phosphotriesterase"/>
    <property type="match status" value="1"/>
</dbReference>
<dbReference type="Pfam" id="PF08309">
    <property type="entry name" value="LVIVD"/>
    <property type="match status" value="2"/>
</dbReference>